<reference evidence="9 10" key="2">
    <citation type="journal article" date="2014" name="Genome Announc.">
        <title>Complete Genome Sequence of the Subsurface, Mesophilic Sulfate-Reducing Bacterium Desulfovibrio aespoeensis Aspo-2.</title>
        <authorList>
            <person name="Pedersen K."/>
            <person name="Bengtsson A."/>
            <person name="Edlund J."/>
            <person name="Rabe L."/>
            <person name="Hazen T."/>
            <person name="Chakraborty R."/>
            <person name="Goodwin L."/>
            <person name="Shapiro N."/>
        </authorList>
    </citation>
    <scope>NUCLEOTIDE SEQUENCE [LARGE SCALE GENOMIC DNA]</scope>
    <source>
        <strain evidence="10">ATCC 700646 / DSM 10631 / Aspo-2</strain>
    </source>
</reference>
<dbReference type="GO" id="GO:0005737">
    <property type="term" value="C:cytoplasm"/>
    <property type="evidence" value="ECO:0007669"/>
    <property type="project" value="UniProtKB-SubCell"/>
</dbReference>
<evidence type="ECO:0000256" key="3">
    <source>
        <dbReference type="ARBA" id="ARBA00022490"/>
    </source>
</evidence>
<dbReference type="Pfam" id="PF03610">
    <property type="entry name" value="EIIA-man"/>
    <property type="match status" value="1"/>
</dbReference>
<dbReference type="InterPro" id="IPR004701">
    <property type="entry name" value="PTS_EIIA_man-typ"/>
</dbReference>
<sequence length="151" mass="15645">MAAKNDKNDKNAMVGVVLVTHGTFGEGLLQAAVMVLGPQENCVAVGVDVSTGVDESMEAIRKAIKSVESGRGVIALTDLFGGSSTTMSLSLMKSERLEVITGVNLPMLIATLSSRLMELDALADKAMGAGQQGIKVAGAMLRKRAADKAKP</sequence>
<accession>E6VWJ2</accession>
<proteinExistence type="predicted"/>
<protein>
    <submittedName>
        <fullName evidence="9">PTS system fructose subfamily IIA component</fullName>
    </submittedName>
</protein>
<dbReference type="OrthoDB" id="9794368at2"/>
<dbReference type="Gene3D" id="3.40.50.510">
    <property type="entry name" value="Phosphotransferase system, mannose-type IIA component"/>
    <property type="match status" value="1"/>
</dbReference>
<gene>
    <name evidence="9" type="ordered locus">Daes_1479</name>
</gene>
<reference evidence="10" key="1">
    <citation type="submission" date="2010-12" db="EMBL/GenBank/DDBJ databases">
        <title>Complete sequence of Desulfovibrio aespoeensis Aspo-2.</title>
        <authorList>
            <consortium name="US DOE Joint Genome Institute"/>
            <person name="Lucas S."/>
            <person name="Copeland A."/>
            <person name="Lapidus A."/>
            <person name="Cheng J.-F."/>
            <person name="Goodwin L."/>
            <person name="Pitluck S."/>
            <person name="Chertkov O."/>
            <person name="Misra M."/>
            <person name="Detter J.C."/>
            <person name="Han C."/>
            <person name="Tapia R."/>
            <person name="Land M."/>
            <person name="Hauser L."/>
            <person name="Kyrpides N."/>
            <person name="Ivanova N."/>
            <person name="Ovchinnikova G."/>
            <person name="Pedersen K."/>
            <person name="Jagevall S."/>
            <person name="Hazen T."/>
            <person name="Woyke T."/>
        </authorList>
    </citation>
    <scope>NUCLEOTIDE SEQUENCE [LARGE SCALE GENOMIC DNA]</scope>
    <source>
        <strain evidence="10">ATCC 700646 / DSM 10631 / Aspo-2</strain>
    </source>
</reference>
<dbReference type="CDD" id="cd00006">
    <property type="entry name" value="PTS_IIA_man"/>
    <property type="match status" value="1"/>
</dbReference>
<dbReference type="HOGENOM" id="CLU_123235_0_1_7"/>
<keyword evidence="4" id="KW-0762">Sugar transport</keyword>
<organism evidence="9 10">
    <name type="scientific">Pseudodesulfovibrio aespoeensis (strain ATCC 700646 / DSM 10631 / Aspo-2)</name>
    <name type="common">Desulfovibrio aespoeensis</name>
    <dbReference type="NCBI Taxonomy" id="643562"/>
    <lineage>
        <taxon>Bacteria</taxon>
        <taxon>Pseudomonadati</taxon>
        <taxon>Thermodesulfobacteriota</taxon>
        <taxon>Desulfovibrionia</taxon>
        <taxon>Desulfovibrionales</taxon>
        <taxon>Desulfovibrionaceae</taxon>
    </lineage>
</organism>
<dbReference type="PANTHER" id="PTHR33799">
    <property type="entry name" value="PTS PERMEASE-RELATED-RELATED"/>
    <property type="match status" value="1"/>
</dbReference>
<keyword evidence="2" id="KW-0813">Transport</keyword>
<keyword evidence="7" id="KW-0418">Kinase</keyword>
<evidence type="ECO:0000256" key="7">
    <source>
        <dbReference type="ARBA" id="ARBA00022777"/>
    </source>
</evidence>
<dbReference type="eggNOG" id="COG2893">
    <property type="taxonomic scope" value="Bacteria"/>
</dbReference>
<evidence type="ECO:0000256" key="2">
    <source>
        <dbReference type="ARBA" id="ARBA00022448"/>
    </source>
</evidence>
<evidence type="ECO:0000313" key="10">
    <source>
        <dbReference type="Proteomes" id="UP000002191"/>
    </source>
</evidence>
<evidence type="ECO:0000256" key="6">
    <source>
        <dbReference type="ARBA" id="ARBA00022683"/>
    </source>
</evidence>
<dbReference type="KEGG" id="das:Daes_1479"/>
<dbReference type="RefSeq" id="WP_013514420.1">
    <property type="nucleotide sequence ID" value="NC_014844.1"/>
</dbReference>
<dbReference type="InterPro" id="IPR033887">
    <property type="entry name" value="PTS_IIA_man"/>
</dbReference>
<dbReference type="PROSITE" id="PS51096">
    <property type="entry name" value="PTS_EIIA_TYPE_4"/>
    <property type="match status" value="1"/>
</dbReference>
<evidence type="ECO:0000256" key="5">
    <source>
        <dbReference type="ARBA" id="ARBA00022679"/>
    </source>
</evidence>
<dbReference type="SUPFAM" id="SSF53062">
    <property type="entry name" value="PTS system fructose IIA component-like"/>
    <property type="match status" value="1"/>
</dbReference>
<dbReference type="GO" id="GO:0009401">
    <property type="term" value="P:phosphoenolpyruvate-dependent sugar phosphotransferase system"/>
    <property type="evidence" value="ECO:0007669"/>
    <property type="project" value="UniProtKB-KW"/>
</dbReference>
<dbReference type="Proteomes" id="UP000002191">
    <property type="component" value="Chromosome"/>
</dbReference>
<evidence type="ECO:0000313" key="9">
    <source>
        <dbReference type="EMBL" id="ADU62493.1"/>
    </source>
</evidence>
<evidence type="ECO:0000259" key="8">
    <source>
        <dbReference type="PROSITE" id="PS51096"/>
    </source>
</evidence>
<feature type="domain" description="PTS EIIA type-4" evidence="8">
    <location>
        <begin position="13"/>
        <end position="134"/>
    </location>
</feature>
<dbReference type="InterPro" id="IPR036662">
    <property type="entry name" value="PTS_EIIA_man-typ_sf"/>
</dbReference>
<dbReference type="AlphaFoldDB" id="E6VWJ2"/>
<keyword evidence="10" id="KW-1185">Reference proteome</keyword>
<keyword evidence="5" id="KW-0808">Transferase</keyword>
<dbReference type="InterPro" id="IPR051471">
    <property type="entry name" value="Bacterial_PTS_sugar_comp"/>
</dbReference>
<dbReference type="EMBL" id="CP002431">
    <property type="protein sequence ID" value="ADU62493.1"/>
    <property type="molecule type" value="Genomic_DNA"/>
</dbReference>
<keyword evidence="3" id="KW-0963">Cytoplasm</keyword>
<keyword evidence="6" id="KW-0598">Phosphotransferase system</keyword>
<evidence type="ECO:0000256" key="4">
    <source>
        <dbReference type="ARBA" id="ARBA00022597"/>
    </source>
</evidence>
<name>E6VWJ2_PSEA9</name>
<dbReference type="GO" id="GO:0016301">
    <property type="term" value="F:kinase activity"/>
    <property type="evidence" value="ECO:0007669"/>
    <property type="project" value="UniProtKB-KW"/>
</dbReference>
<comment type="subcellular location">
    <subcellularLocation>
        <location evidence="1">Cytoplasm</location>
    </subcellularLocation>
</comment>
<dbReference type="STRING" id="643562.Daes_1479"/>
<evidence type="ECO:0000256" key="1">
    <source>
        <dbReference type="ARBA" id="ARBA00004496"/>
    </source>
</evidence>
<dbReference type="GO" id="GO:0016020">
    <property type="term" value="C:membrane"/>
    <property type="evidence" value="ECO:0007669"/>
    <property type="project" value="InterPro"/>
</dbReference>
<dbReference type="PANTHER" id="PTHR33799:SF1">
    <property type="entry name" value="PTS SYSTEM MANNOSE-SPECIFIC EIIAB COMPONENT-RELATED"/>
    <property type="match status" value="1"/>
</dbReference>